<organism evidence="7">
    <name type="scientific">Bradyrhizobium septentrionale</name>
    <dbReference type="NCBI Taxonomy" id="1404411"/>
    <lineage>
        <taxon>Bacteria</taxon>
        <taxon>Pseudomonadati</taxon>
        <taxon>Pseudomonadota</taxon>
        <taxon>Alphaproteobacteria</taxon>
        <taxon>Hyphomicrobiales</taxon>
        <taxon>Nitrobacteraceae</taxon>
        <taxon>Bradyrhizobium</taxon>
    </lineage>
</organism>
<dbReference type="PRINTS" id="PR00039">
    <property type="entry name" value="HTHLYSR"/>
</dbReference>
<dbReference type="Gene3D" id="1.10.10.10">
    <property type="entry name" value="Winged helix-like DNA-binding domain superfamily/Winged helix DNA-binding domain"/>
    <property type="match status" value="1"/>
</dbReference>
<dbReference type="PANTHER" id="PTHR30419">
    <property type="entry name" value="HTH-TYPE TRANSCRIPTIONAL REGULATOR YBHD"/>
    <property type="match status" value="1"/>
</dbReference>
<evidence type="ECO:0000259" key="6">
    <source>
        <dbReference type="PROSITE" id="PS50931"/>
    </source>
</evidence>
<evidence type="ECO:0000313" key="8">
    <source>
        <dbReference type="EMBL" id="WXC77735.1"/>
    </source>
</evidence>
<keyword evidence="5" id="KW-0804">Transcription</keyword>
<dbReference type="PANTHER" id="PTHR30419:SF8">
    <property type="entry name" value="NITROGEN ASSIMILATION TRANSCRIPTIONAL ACTIVATOR-RELATED"/>
    <property type="match status" value="1"/>
</dbReference>
<dbReference type="InterPro" id="IPR050950">
    <property type="entry name" value="HTH-type_LysR_regulators"/>
</dbReference>
<dbReference type="EMBL" id="CP147711">
    <property type="protein sequence ID" value="WXC77735.1"/>
    <property type="molecule type" value="Genomic_DNA"/>
</dbReference>
<feature type="domain" description="HTH lysR-type" evidence="6">
    <location>
        <begin position="16"/>
        <end position="73"/>
    </location>
</feature>
<evidence type="ECO:0000313" key="7">
    <source>
        <dbReference type="EMBL" id="NVI44215.1"/>
    </source>
</evidence>
<sequence length="327" mass="35412">MVGKLTDWEQRIGRRLRLRDLHVLASVTKLGSMAKAAAELRLTQPAISQAIADLEAALGVRLLDRSPRGVSPTAYGEALLRRGTEAFDALAQGIKDIEFLSDPGKGEVWVGTSESYISGGLLSAVIAGLAEQYPRIVIHVLEANTAAMEFRELRERKVDMMLGRISGPVRDDDLKVDVLYDEPIVVAAGTNHRLARRRQLTLGDLTDESWILAPPGTAVRDLVSGAFSAQGLPVPRLGVTTYSMQLRMQLMATGQYLTPVPASLLQFNAERWSLTGLPVSLGKPLPVAIVTLKRRLLHPAAQLLIEQARKATASASKAGTTKRATRG</sequence>
<dbReference type="Pfam" id="PF00126">
    <property type="entry name" value="HTH_1"/>
    <property type="match status" value="1"/>
</dbReference>
<dbReference type="FunFam" id="1.10.10.10:FF:000001">
    <property type="entry name" value="LysR family transcriptional regulator"/>
    <property type="match status" value="1"/>
</dbReference>
<comment type="similarity">
    <text evidence="2">Belongs to the LysR transcriptional regulatory family.</text>
</comment>
<dbReference type="GO" id="GO:0003700">
    <property type="term" value="F:DNA-binding transcription factor activity"/>
    <property type="evidence" value="ECO:0007669"/>
    <property type="project" value="InterPro"/>
</dbReference>
<evidence type="ECO:0000256" key="2">
    <source>
        <dbReference type="ARBA" id="ARBA00009437"/>
    </source>
</evidence>
<accession>A0A973VZB3</accession>
<dbReference type="Pfam" id="PF03466">
    <property type="entry name" value="LysR_substrate"/>
    <property type="match status" value="1"/>
</dbReference>
<reference evidence="8" key="2">
    <citation type="journal article" date="2021" name="Int. J. Syst. Evol. Microbiol.">
        <title>Bradyrhizobium septentrionale sp. nov. (sv. septentrionale) and Bradyrhizobium quebecense sp. nov. (sv. septentrionale) associated with legumes native to Canada possess rearranged symbiosis genes and numerous insertion sequences.</title>
        <authorList>
            <person name="Bromfield E.S.P."/>
            <person name="Cloutier S."/>
        </authorList>
    </citation>
    <scope>NUCLEOTIDE SEQUENCE</scope>
    <source>
        <strain evidence="8">5S5</strain>
    </source>
</reference>
<evidence type="ECO:0000256" key="4">
    <source>
        <dbReference type="ARBA" id="ARBA00023125"/>
    </source>
</evidence>
<evidence type="ECO:0000313" key="9">
    <source>
        <dbReference type="Proteomes" id="UP001432046"/>
    </source>
</evidence>
<dbReference type="AlphaFoldDB" id="A0A973VZB3"/>
<dbReference type="Proteomes" id="UP001432046">
    <property type="component" value="Chromosome"/>
</dbReference>
<evidence type="ECO:0000256" key="1">
    <source>
        <dbReference type="ARBA" id="ARBA00003502"/>
    </source>
</evidence>
<dbReference type="Gene3D" id="3.40.190.290">
    <property type="match status" value="1"/>
</dbReference>
<dbReference type="RefSeq" id="WP_166203762.1">
    <property type="nucleotide sequence ID" value="NZ_CP088285.1"/>
</dbReference>
<dbReference type="InterPro" id="IPR005119">
    <property type="entry name" value="LysR_subst-bd"/>
</dbReference>
<dbReference type="InterPro" id="IPR036390">
    <property type="entry name" value="WH_DNA-bd_sf"/>
</dbReference>
<name>A0A973VZB3_9BRAD</name>
<reference evidence="7" key="1">
    <citation type="submission" date="2020-06" db="EMBL/GenBank/DDBJ databases">
        <title>Whole Genome Sequence of Bradyrhizobium sp. Strain 1S1.</title>
        <authorList>
            <person name="Bromfield E.S.P."/>
            <person name="Cloutier S."/>
        </authorList>
    </citation>
    <scope>NUCLEOTIDE SEQUENCE [LARGE SCALE GENOMIC DNA]</scope>
    <source>
        <strain evidence="7">1S1</strain>
    </source>
</reference>
<dbReference type="GO" id="GO:0003677">
    <property type="term" value="F:DNA binding"/>
    <property type="evidence" value="ECO:0007669"/>
    <property type="project" value="UniProtKB-KW"/>
</dbReference>
<proteinExistence type="inferred from homology"/>
<dbReference type="InterPro" id="IPR036388">
    <property type="entry name" value="WH-like_DNA-bd_sf"/>
</dbReference>
<gene>
    <name evidence="7" type="ORF">HAP48_014920</name>
    <name evidence="8" type="ORF">WDK88_30495</name>
</gene>
<dbReference type="EMBL" id="JAAOLE020000001">
    <property type="protein sequence ID" value="NVI44215.1"/>
    <property type="molecule type" value="Genomic_DNA"/>
</dbReference>
<dbReference type="GO" id="GO:0005829">
    <property type="term" value="C:cytosol"/>
    <property type="evidence" value="ECO:0007669"/>
    <property type="project" value="TreeGrafter"/>
</dbReference>
<evidence type="ECO:0000256" key="5">
    <source>
        <dbReference type="ARBA" id="ARBA00023163"/>
    </source>
</evidence>
<comment type="function">
    <text evidence="1">NodD regulates the expression of the nodABCFE genes which encode other nodulation proteins. NodD is also a negative regulator of its own expression. Binds flavonoids as inducers.</text>
</comment>
<dbReference type="SUPFAM" id="SSF53850">
    <property type="entry name" value="Periplasmic binding protein-like II"/>
    <property type="match status" value="1"/>
</dbReference>
<keyword evidence="3" id="KW-0805">Transcription regulation</keyword>
<dbReference type="PROSITE" id="PS50931">
    <property type="entry name" value="HTH_LYSR"/>
    <property type="match status" value="1"/>
</dbReference>
<keyword evidence="9" id="KW-1185">Reference proteome</keyword>
<reference evidence="8" key="3">
    <citation type="submission" date="2024-03" db="EMBL/GenBank/DDBJ databases">
        <authorList>
            <person name="Bromfield E.S.P."/>
            <person name="Cloutier S."/>
        </authorList>
    </citation>
    <scope>NUCLEOTIDE SEQUENCE</scope>
    <source>
        <strain evidence="8">5S5</strain>
    </source>
</reference>
<evidence type="ECO:0000256" key="3">
    <source>
        <dbReference type="ARBA" id="ARBA00023015"/>
    </source>
</evidence>
<dbReference type="InterPro" id="IPR000847">
    <property type="entry name" value="LysR_HTH_N"/>
</dbReference>
<protein>
    <submittedName>
        <fullName evidence="7">LysR family transcriptional regulator</fullName>
    </submittedName>
</protein>
<dbReference type="SUPFAM" id="SSF46785">
    <property type="entry name" value="Winged helix' DNA-binding domain"/>
    <property type="match status" value="1"/>
</dbReference>
<keyword evidence="4" id="KW-0238">DNA-binding</keyword>